<keyword evidence="1" id="KW-0472">Membrane</keyword>
<evidence type="ECO:0000313" key="2">
    <source>
        <dbReference type="EMBL" id="KLQ05649.1"/>
    </source>
</evidence>
<feature type="transmembrane region" description="Helical" evidence="1">
    <location>
        <begin position="270"/>
        <end position="287"/>
    </location>
</feature>
<feature type="transmembrane region" description="Helical" evidence="1">
    <location>
        <begin position="381"/>
        <end position="406"/>
    </location>
</feature>
<evidence type="ECO:0000313" key="3">
    <source>
        <dbReference type="Proteomes" id="UP000036013"/>
    </source>
</evidence>
<feature type="transmembrane region" description="Helical" evidence="1">
    <location>
        <begin position="170"/>
        <end position="190"/>
    </location>
</feature>
<feature type="transmembrane region" description="Helical" evidence="1">
    <location>
        <begin position="211"/>
        <end position="230"/>
    </location>
</feature>
<feature type="transmembrane region" description="Helical" evidence="1">
    <location>
        <begin position="236"/>
        <end position="258"/>
    </location>
</feature>
<feature type="transmembrane region" description="Helical" evidence="1">
    <location>
        <begin position="51"/>
        <end position="74"/>
    </location>
</feature>
<dbReference type="Proteomes" id="UP000036013">
    <property type="component" value="Unassembled WGS sequence"/>
</dbReference>
<feature type="transmembrane region" description="Helical" evidence="1">
    <location>
        <begin position="124"/>
        <end position="150"/>
    </location>
</feature>
<evidence type="ECO:0008006" key="4">
    <source>
        <dbReference type="Google" id="ProtNLM"/>
    </source>
</evidence>
<feature type="transmembrane region" description="Helical" evidence="1">
    <location>
        <begin position="16"/>
        <end position="39"/>
    </location>
</feature>
<dbReference type="EMBL" id="LEDI01000012">
    <property type="protein sequence ID" value="KLQ05649.1"/>
    <property type="molecule type" value="Genomic_DNA"/>
</dbReference>
<accession>A0A837LIX9</accession>
<keyword evidence="1" id="KW-0812">Transmembrane</keyword>
<keyword evidence="1" id="KW-1133">Transmembrane helix</keyword>
<comment type="caution">
    <text evidence="2">The sequence shown here is derived from an EMBL/GenBank/DDBJ whole genome shotgun (WGS) entry which is preliminary data.</text>
</comment>
<gene>
    <name evidence="2" type="ORF">ABF77_07230</name>
</gene>
<proteinExistence type="predicted"/>
<sequence length="414" mass="46640">MIILLSMTLNDLPVQAFLGMLGASPMWAASAVIFILFLIQNKFRLYLDKYSRLFMFYFLLTFCISLIQCVWYYIVEGTILNSYGVSVLSKHIFASSYYFFYFLTVYCAGYVLRSVSGTFLSKTVILIAFIMTLIIVIEFVAPDVLAPFHLSMEGYGVGSRQRLLSPEPSIAAFTFNIFLLLAITLSKVNLVRLILWGALLAGNMLIGSKSSLVLIMFGGLLVFYFNMTLIQKLKSLFALIPIAGIVIYTIIHTVLPALMVDIENFTSVSTRLITSLWAVCSLFYYPLGEGYGTYTAWFVHPLEAAISIGNNLAPFSLNLSEINDMIDTGNYLSAKSGILFSVIHSGFMAVIFYFIVFRNAFRDVQETNAGYYQKILLRITLWYSLLSILFAVNIEVLYAFLLPFIVVNYLKTNS</sequence>
<dbReference type="AlphaFoldDB" id="A0A837LIX9"/>
<feature type="transmembrane region" description="Helical" evidence="1">
    <location>
        <begin position="94"/>
        <end position="112"/>
    </location>
</feature>
<name>A0A837LIX9_9ENTR</name>
<feature type="transmembrane region" description="Helical" evidence="1">
    <location>
        <begin position="338"/>
        <end position="361"/>
    </location>
</feature>
<reference evidence="2 3" key="1">
    <citation type="submission" date="2015-06" db="EMBL/GenBank/DDBJ databases">
        <authorList>
            <person name="Adams M."/>
            <person name="Sutton G."/>
            <person name="Nelson K."/>
            <person name="Bonomo R."/>
            <person name="McCorrison J."/>
            <person name="Sanka R."/>
            <person name="Brinkac L."/>
            <person name="Nierman W."/>
        </authorList>
    </citation>
    <scope>NUCLEOTIDE SEQUENCE [LARGE SCALE GENOMIC DNA]</scope>
    <source>
        <strain evidence="2 3">GN02692</strain>
    </source>
</reference>
<evidence type="ECO:0000256" key="1">
    <source>
        <dbReference type="SAM" id="Phobius"/>
    </source>
</evidence>
<protein>
    <recommendedName>
        <fullName evidence="4">O-antigen polymerase</fullName>
    </recommendedName>
</protein>
<dbReference type="KEGG" id="ecls:LI67_011340"/>
<organism evidence="2 3">
    <name type="scientific">Enterobacter roggenkampii</name>
    <dbReference type="NCBI Taxonomy" id="1812935"/>
    <lineage>
        <taxon>Bacteria</taxon>
        <taxon>Pseudomonadati</taxon>
        <taxon>Pseudomonadota</taxon>
        <taxon>Gammaproteobacteria</taxon>
        <taxon>Enterobacterales</taxon>
        <taxon>Enterobacteriaceae</taxon>
        <taxon>Enterobacter</taxon>
        <taxon>Enterobacter cloacae complex</taxon>
    </lineage>
</organism>